<dbReference type="InterPro" id="IPR027417">
    <property type="entry name" value="P-loop_NTPase"/>
</dbReference>
<dbReference type="GO" id="GO:0003723">
    <property type="term" value="F:RNA binding"/>
    <property type="evidence" value="ECO:0007669"/>
    <property type="project" value="UniProtKB-UniRule"/>
</dbReference>
<protein>
    <recommendedName>
        <fullName evidence="9">Transcription termination factor Rho</fullName>
        <ecNumber evidence="9">3.6.4.-</ecNumber>
    </recommendedName>
    <alternativeName>
        <fullName evidence="9">ATP-dependent helicase Rho</fullName>
    </alternativeName>
</protein>
<dbReference type="InterPro" id="IPR003593">
    <property type="entry name" value="AAA+_ATPase"/>
</dbReference>
<evidence type="ECO:0000256" key="2">
    <source>
        <dbReference type="ARBA" id="ARBA00022741"/>
    </source>
</evidence>
<dbReference type="InterPro" id="IPR004665">
    <property type="entry name" value="Term_rho"/>
</dbReference>
<feature type="binding site" evidence="9">
    <location>
        <position position="429"/>
    </location>
    <ligand>
        <name>ATP</name>
        <dbReference type="ChEBI" id="CHEBI:30616"/>
    </ligand>
</feature>
<feature type="binding site" evidence="9">
    <location>
        <begin position="398"/>
        <end position="403"/>
    </location>
    <ligand>
        <name>ATP</name>
        <dbReference type="ChEBI" id="CHEBI:30616"/>
    </ligand>
</feature>
<dbReference type="CDD" id="cd01128">
    <property type="entry name" value="rho_factor_C"/>
    <property type="match status" value="1"/>
</dbReference>
<dbReference type="InterPro" id="IPR012340">
    <property type="entry name" value="NA-bd_OB-fold"/>
</dbReference>
<feature type="compositionally biased region" description="Acidic residues" evidence="11">
    <location>
        <begin position="233"/>
        <end position="249"/>
    </location>
</feature>
<dbReference type="SMART" id="SM00382">
    <property type="entry name" value="AAA"/>
    <property type="match status" value="1"/>
</dbReference>
<reference evidence="12 13" key="1">
    <citation type="submission" date="2020-12" db="EMBL/GenBank/DDBJ databases">
        <title>Sulforoseuscoccus oceanibium gen. nov., sp. nov., a representative of the phylum Verrucomicrobia with special cytoplasmic membrane, and proposal of Sulforoseuscoccusaceae fam. nov.</title>
        <authorList>
            <person name="Xi F."/>
        </authorList>
    </citation>
    <scope>NUCLEOTIDE SEQUENCE [LARGE SCALE GENOMIC DNA]</scope>
    <source>
        <strain evidence="12 13">T37</strain>
    </source>
</reference>
<dbReference type="AlphaFoldDB" id="A0A6B3L9C9"/>
<dbReference type="SUPFAM" id="SSF52540">
    <property type="entry name" value="P-loop containing nucleoside triphosphate hydrolases"/>
    <property type="match status" value="1"/>
</dbReference>
<dbReference type="Proteomes" id="UP000475117">
    <property type="component" value="Chromosome"/>
</dbReference>
<dbReference type="InterPro" id="IPR000194">
    <property type="entry name" value="ATPase_F1/V1/A1_a/bsu_nucl-bd"/>
</dbReference>
<keyword evidence="1 9" id="KW-0806">Transcription termination</keyword>
<dbReference type="GO" id="GO:0008186">
    <property type="term" value="F:ATP-dependent activity, acting on RNA"/>
    <property type="evidence" value="ECO:0007669"/>
    <property type="project" value="InterPro"/>
</dbReference>
<accession>A0A6B3L9C9</accession>
<evidence type="ECO:0000256" key="1">
    <source>
        <dbReference type="ARBA" id="ARBA00022472"/>
    </source>
</evidence>
<keyword evidence="4 9" id="KW-0347">Helicase</keyword>
<dbReference type="PANTHER" id="PTHR46425">
    <property type="entry name" value="TRANSCRIPTION TERMINATION FACTOR RHO"/>
    <property type="match status" value="1"/>
</dbReference>
<dbReference type="InterPro" id="IPR041703">
    <property type="entry name" value="Rho_factor_ATP-bd"/>
</dbReference>
<dbReference type="GO" id="GO:0016787">
    <property type="term" value="F:hydrolase activity"/>
    <property type="evidence" value="ECO:0007669"/>
    <property type="project" value="UniProtKB-KW"/>
</dbReference>
<dbReference type="PROSITE" id="PS51856">
    <property type="entry name" value="RHO_RNA_BD"/>
    <property type="match status" value="1"/>
</dbReference>
<evidence type="ECO:0000256" key="8">
    <source>
        <dbReference type="ARBA" id="ARBA00023163"/>
    </source>
</evidence>
<dbReference type="NCBIfam" id="NF006886">
    <property type="entry name" value="PRK09376.1"/>
    <property type="match status" value="1"/>
</dbReference>
<dbReference type="GO" id="GO:0006353">
    <property type="term" value="P:DNA-templated transcription termination"/>
    <property type="evidence" value="ECO:0007669"/>
    <property type="project" value="UniProtKB-UniRule"/>
</dbReference>
<dbReference type="Gene3D" id="3.40.50.300">
    <property type="entry name" value="P-loop containing nucleotide triphosphate hydrolases"/>
    <property type="match status" value="1"/>
</dbReference>
<gene>
    <name evidence="9 12" type="primary">rho</name>
    <name evidence="12" type="ORF">G3M56_000200</name>
</gene>
<evidence type="ECO:0000313" key="13">
    <source>
        <dbReference type="Proteomes" id="UP000475117"/>
    </source>
</evidence>
<keyword evidence="13" id="KW-1185">Reference proteome</keyword>
<proteinExistence type="inferred from homology"/>
<evidence type="ECO:0000256" key="4">
    <source>
        <dbReference type="ARBA" id="ARBA00022806"/>
    </source>
</evidence>
<keyword evidence="5 9" id="KW-0067">ATP-binding</keyword>
<feature type="compositionally biased region" description="Basic residues" evidence="11">
    <location>
        <begin position="19"/>
        <end position="65"/>
    </location>
</feature>
<dbReference type="PANTHER" id="PTHR46425:SF1">
    <property type="entry name" value="TRANSCRIPTION TERMINATION FACTOR RHO"/>
    <property type="match status" value="1"/>
</dbReference>
<evidence type="ECO:0000256" key="7">
    <source>
        <dbReference type="ARBA" id="ARBA00023015"/>
    </source>
</evidence>
<dbReference type="SUPFAM" id="SSF50249">
    <property type="entry name" value="Nucleic acid-binding proteins"/>
    <property type="match status" value="1"/>
</dbReference>
<evidence type="ECO:0000256" key="10">
    <source>
        <dbReference type="PROSITE-ProRule" id="PRU01203"/>
    </source>
</evidence>
<feature type="compositionally biased region" description="Basic and acidic residues" evidence="11">
    <location>
        <begin position="131"/>
        <end position="215"/>
    </location>
</feature>
<evidence type="ECO:0000256" key="11">
    <source>
        <dbReference type="SAM" id="MobiDB-lite"/>
    </source>
</evidence>
<feature type="compositionally biased region" description="Low complexity" evidence="11">
    <location>
        <begin position="66"/>
        <end position="85"/>
    </location>
</feature>
<dbReference type="GO" id="GO:0004386">
    <property type="term" value="F:helicase activity"/>
    <property type="evidence" value="ECO:0007669"/>
    <property type="project" value="UniProtKB-UniRule"/>
</dbReference>
<comment type="caution">
    <text evidence="9">Lacks conserved residue(s) required for the propagation of feature annotation.</text>
</comment>
<feature type="compositionally biased region" description="Basic residues" evidence="11">
    <location>
        <begin position="216"/>
        <end position="228"/>
    </location>
</feature>
<dbReference type="GO" id="GO:0005524">
    <property type="term" value="F:ATP binding"/>
    <property type="evidence" value="ECO:0007669"/>
    <property type="project" value="UniProtKB-UniRule"/>
</dbReference>
<evidence type="ECO:0000256" key="3">
    <source>
        <dbReference type="ARBA" id="ARBA00022801"/>
    </source>
</evidence>
<dbReference type="Pfam" id="PF00006">
    <property type="entry name" value="ATP-synt_ab"/>
    <property type="match status" value="1"/>
</dbReference>
<feature type="compositionally biased region" description="Basic and acidic residues" evidence="11">
    <location>
        <begin position="255"/>
        <end position="264"/>
    </location>
</feature>
<comment type="function">
    <text evidence="9">Facilitates transcription termination by a mechanism that involves Rho binding to the nascent RNA, activation of Rho's RNA-dependent ATPase activity, and release of the mRNA from the DNA template.</text>
</comment>
<comment type="similarity">
    <text evidence="9 10">Belongs to the Rho family.</text>
</comment>
<keyword evidence="8 9" id="KW-0804">Transcription</keyword>
<dbReference type="EC" id="3.6.4.-" evidence="9"/>
<dbReference type="KEGG" id="soa:G3M56_000200"/>
<dbReference type="HAMAP" id="MF_01884">
    <property type="entry name" value="Rho"/>
    <property type="match status" value="1"/>
</dbReference>
<feature type="compositionally biased region" description="Basic and acidic residues" evidence="11">
    <location>
        <begin position="87"/>
        <end position="102"/>
    </location>
</feature>
<evidence type="ECO:0000313" key="12">
    <source>
        <dbReference type="EMBL" id="QQL45044.1"/>
    </source>
</evidence>
<dbReference type="RefSeq" id="WP_164364908.1">
    <property type="nucleotide sequence ID" value="NZ_CP066776.1"/>
</dbReference>
<dbReference type="InterPro" id="IPR011113">
    <property type="entry name" value="Rho_RNA-bd"/>
</dbReference>
<dbReference type="Pfam" id="PF07497">
    <property type="entry name" value="Rho_RNA_bind"/>
    <property type="match status" value="1"/>
</dbReference>
<feature type="binding site" evidence="9">
    <location>
        <begin position="386"/>
        <end position="391"/>
    </location>
    <ligand>
        <name>ATP</name>
        <dbReference type="ChEBI" id="CHEBI:30616"/>
    </ligand>
</feature>
<keyword evidence="2 9" id="KW-0547">Nucleotide-binding</keyword>
<evidence type="ECO:0000256" key="9">
    <source>
        <dbReference type="HAMAP-Rule" id="MF_01884"/>
    </source>
</evidence>
<comment type="subunit">
    <text evidence="9">Homohexamer. The homohexamer assembles into an open ring structure.</text>
</comment>
<feature type="region of interest" description="Disordered" evidence="11">
    <location>
        <begin position="1"/>
        <end position="264"/>
    </location>
</feature>
<keyword evidence="3 9" id="KW-0378">Hydrolase</keyword>
<keyword evidence="6 9" id="KW-0694">RNA-binding</keyword>
<dbReference type="EMBL" id="CP066776">
    <property type="protein sequence ID" value="QQL45044.1"/>
    <property type="molecule type" value="Genomic_DNA"/>
</dbReference>
<evidence type="ECO:0000256" key="5">
    <source>
        <dbReference type="ARBA" id="ARBA00022840"/>
    </source>
</evidence>
<evidence type="ECO:0000256" key="6">
    <source>
        <dbReference type="ARBA" id="ARBA00022884"/>
    </source>
</evidence>
<sequence>MSESDNTPPTGAEDAQAAPKKKTTRKKVAAKKTAAKKTAAKKTTTKKTAAKKTTAKKTTRKKAATKKVASEAPAEPTPAPKATSTDESPKRDIKPAAEKPAPEKTAPPKESTPPAQPAANTPAPQSAPTEEPSKPKVTRESISRRPRRDNRERTDDQDERGERNERNDRRGGRRNDRDRDREPSDSNDEQGERSDRNDRRGGRRNDRRGGRNNRDRNRRGGRNNRRGRRNDNDQPDVDTDHDFDEIDDDPNVKPGFRDRKRNREQLKLDTARPCEGFLEISTKGFGFLRTRQSGFQPSPSDVFVLPDTVRHFGLRQGMMIIGEACDGPRGPQMTDVKSVNGRSPEAFKALSYFEELTAINPDRRFVLETTPDRYTTRVIDMMTPIGRGQRGLIVAPPRAGKTTLLQHIAEAISENYEDVHLMTLLIDERPEEVTALTRSLPNAEVFASSNDNDARSHMRVAEFAIERAKRLVEEGRDVFILLDSITRLGRAFNNAKRGKGRSMSGGVDIRALEIPRKLFAAARNTREAGSLTIIATALIETGSRADDLIFQEFKGTGNMELVLDRKIAQKYVYPAVDIFRSGTRREELLLPPHQLAKISLIRRGLSGHKPIEAIERLLTFLERFPNNAQMLMEIKAQGY</sequence>
<name>A0A6B3L9C9_9BACT</name>
<feature type="compositionally biased region" description="Low complexity" evidence="11">
    <location>
        <begin position="117"/>
        <end position="129"/>
    </location>
</feature>
<dbReference type="Gene3D" id="2.40.50.140">
    <property type="entry name" value="Nucleic acid-binding proteins"/>
    <property type="match status" value="1"/>
</dbReference>
<organism evidence="12 13">
    <name type="scientific">Sulfuriroseicoccus oceanibius</name>
    <dbReference type="NCBI Taxonomy" id="2707525"/>
    <lineage>
        <taxon>Bacteria</taxon>
        <taxon>Pseudomonadati</taxon>
        <taxon>Verrucomicrobiota</taxon>
        <taxon>Verrucomicrobiia</taxon>
        <taxon>Verrucomicrobiales</taxon>
        <taxon>Verrucomicrobiaceae</taxon>
        <taxon>Sulfuriroseicoccus</taxon>
    </lineage>
</organism>
<keyword evidence="7 9" id="KW-0805">Transcription regulation</keyword>